<reference evidence="3" key="1">
    <citation type="journal article" date="2023" name="Mol. Biol. Evol.">
        <title>Third-Generation Sequencing Reveals the Adaptive Role of the Epigenome in Three Deep-Sea Polychaetes.</title>
        <authorList>
            <person name="Perez M."/>
            <person name="Aroh O."/>
            <person name="Sun Y."/>
            <person name="Lan Y."/>
            <person name="Juniper S.K."/>
            <person name="Young C.R."/>
            <person name="Angers B."/>
            <person name="Qian P.Y."/>
        </authorList>
    </citation>
    <scope>NUCLEOTIDE SEQUENCE</scope>
    <source>
        <strain evidence="3">P08H-3</strain>
    </source>
</reference>
<keyword evidence="1" id="KW-0812">Transmembrane</keyword>
<dbReference type="GO" id="GO:0016020">
    <property type="term" value="C:membrane"/>
    <property type="evidence" value="ECO:0007669"/>
    <property type="project" value="InterPro"/>
</dbReference>
<dbReference type="AlphaFoldDB" id="A0AAD9IU97"/>
<dbReference type="SUPFAM" id="SSF111418">
    <property type="entry name" value="Hormone receptor domain"/>
    <property type="match status" value="1"/>
</dbReference>
<evidence type="ECO:0000256" key="1">
    <source>
        <dbReference type="SAM" id="Phobius"/>
    </source>
</evidence>
<dbReference type="PROSITE" id="PS50227">
    <property type="entry name" value="G_PROTEIN_RECEP_F2_3"/>
    <property type="match status" value="1"/>
</dbReference>
<feature type="transmembrane region" description="Helical" evidence="1">
    <location>
        <begin position="187"/>
        <end position="209"/>
    </location>
</feature>
<dbReference type="PROSITE" id="PS00649">
    <property type="entry name" value="G_PROTEIN_RECEP_F2_1"/>
    <property type="match status" value="1"/>
</dbReference>
<name>A0AAD9IU97_9ANNE</name>
<evidence type="ECO:0000259" key="2">
    <source>
        <dbReference type="PROSITE" id="PS50227"/>
    </source>
</evidence>
<accession>A0AAD9IU97</accession>
<dbReference type="InterPro" id="IPR036445">
    <property type="entry name" value="GPCR_2_extracell_dom_sf"/>
</dbReference>
<dbReference type="Proteomes" id="UP001208570">
    <property type="component" value="Unassembled WGS sequence"/>
</dbReference>
<dbReference type="Pfam" id="PF02793">
    <property type="entry name" value="HRM"/>
    <property type="match status" value="1"/>
</dbReference>
<dbReference type="InterPro" id="IPR001879">
    <property type="entry name" value="GPCR_2_extracellular_dom"/>
</dbReference>
<dbReference type="Gene3D" id="4.10.1240.10">
    <property type="entry name" value="GPCR, family 2, extracellular hormone receptor domain"/>
    <property type="match status" value="1"/>
</dbReference>
<evidence type="ECO:0000313" key="4">
    <source>
        <dbReference type="Proteomes" id="UP001208570"/>
    </source>
</evidence>
<proteinExistence type="predicted"/>
<evidence type="ECO:0000313" key="3">
    <source>
        <dbReference type="EMBL" id="KAK2141102.1"/>
    </source>
</evidence>
<sequence length="212" mass="24701">SSRYSNIYVCYISLQSTSLTFSTSDVNHTIDVDDLETFRQTMCQDRHGYLSVSRFHHRSCAMCYMYLFLHNRDLYVAPPYEQLIPRNSTAYGSGPITPDIKNSTANEQVCNTLHDDECRRWKACCHEAVKCCQRQRQTPFPEHPQDACLRTWDGYSCWDDTKPGIKVTTACPTFMEHSFSNSESTCLYFWLSLLLLLLLLLLYLCYIMVHLR</sequence>
<dbReference type="InterPro" id="IPR017983">
    <property type="entry name" value="GPCR_2_secretin-like_CS"/>
</dbReference>
<protein>
    <recommendedName>
        <fullName evidence="2">G-protein coupled receptors family 2 profile 1 domain-containing protein</fullName>
    </recommendedName>
</protein>
<gene>
    <name evidence="3" type="ORF">LSH36_1162g00000</name>
</gene>
<keyword evidence="1" id="KW-0472">Membrane</keyword>
<keyword evidence="1" id="KW-1133">Transmembrane helix</keyword>
<comment type="caution">
    <text evidence="3">The sequence shown here is derived from an EMBL/GenBank/DDBJ whole genome shotgun (WGS) entry which is preliminary data.</text>
</comment>
<keyword evidence="4" id="KW-1185">Reference proteome</keyword>
<organism evidence="3 4">
    <name type="scientific">Paralvinella palmiformis</name>
    <dbReference type="NCBI Taxonomy" id="53620"/>
    <lineage>
        <taxon>Eukaryota</taxon>
        <taxon>Metazoa</taxon>
        <taxon>Spiralia</taxon>
        <taxon>Lophotrochozoa</taxon>
        <taxon>Annelida</taxon>
        <taxon>Polychaeta</taxon>
        <taxon>Sedentaria</taxon>
        <taxon>Canalipalpata</taxon>
        <taxon>Terebellida</taxon>
        <taxon>Terebelliformia</taxon>
        <taxon>Alvinellidae</taxon>
        <taxon>Paralvinella</taxon>
    </lineage>
</organism>
<dbReference type="GO" id="GO:0004930">
    <property type="term" value="F:G protein-coupled receptor activity"/>
    <property type="evidence" value="ECO:0007669"/>
    <property type="project" value="InterPro"/>
</dbReference>
<feature type="non-terminal residue" evidence="3">
    <location>
        <position position="1"/>
    </location>
</feature>
<dbReference type="EMBL" id="JAODUP010001162">
    <property type="protein sequence ID" value="KAK2141102.1"/>
    <property type="molecule type" value="Genomic_DNA"/>
</dbReference>
<feature type="domain" description="G-protein coupled receptors family 2 profile 1" evidence="2">
    <location>
        <begin position="130"/>
        <end position="186"/>
    </location>
</feature>